<dbReference type="PROSITE" id="PS50989">
    <property type="entry name" value="COA_CT_CTER"/>
    <property type="match status" value="1"/>
</dbReference>
<feature type="domain" description="CoA carboxyltransferase N-terminal" evidence="9">
    <location>
        <begin position="48"/>
        <end position="338"/>
    </location>
</feature>
<evidence type="ECO:0000256" key="7">
    <source>
        <dbReference type="ARBA" id="ARBA00049495"/>
    </source>
</evidence>
<evidence type="ECO:0000256" key="3">
    <source>
        <dbReference type="ARBA" id="ARBA00038567"/>
    </source>
</evidence>
<dbReference type="Pfam" id="PF01039">
    <property type="entry name" value="Carboxyl_trans"/>
    <property type="match status" value="2"/>
</dbReference>
<dbReference type="eggNOG" id="KOG0540">
    <property type="taxonomic scope" value="Eukaryota"/>
</dbReference>
<dbReference type="GO" id="GO:0005739">
    <property type="term" value="C:mitochondrion"/>
    <property type="evidence" value="ECO:0007669"/>
    <property type="project" value="TreeGrafter"/>
</dbReference>
<dbReference type="InterPro" id="IPR029045">
    <property type="entry name" value="ClpP/crotonase-like_dom_sf"/>
</dbReference>
<comment type="subunit">
    <text evidence="3">The holoenzyme is a dodecamer composed of 6 PCCA/alpha subunits and 6 PCCB/beta subunits.</text>
</comment>
<dbReference type="Proteomes" id="UP000008141">
    <property type="component" value="Unassembled WGS sequence"/>
</dbReference>
<feature type="chain" id="PRO_5003156459" description="Propionyl-CoA carboxylase beta chain, mitochondrial" evidence="8">
    <location>
        <begin position="22"/>
        <end position="581"/>
    </location>
</feature>
<evidence type="ECO:0000313" key="11">
    <source>
        <dbReference type="EMBL" id="EFN54302.1"/>
    </source>
</evidence>
<dbReference type="FunFam" id="3.90.226.10:FF:000017">
    <property type="entry name" value="Propionyl-CoA carboxylase subunit beta 5"/>
    <property type="match status" value="1"/>
</dbReference>
<dbReference type="KEGG" id="cvr:CHLNCDRAFT_56212"/>
<evidence type="ECO:0000259" key="10">
    <source>
        <dbReference type="PROSITE" id="PS50989"/>
    </source>
</evidence>
<keyword evidence="8" id="KW-0732">Signal</keyword>
<accession>E1ZIA4</accession>
<dbReference type="GO" id="GO:0004658">
    <property type="term" value="F:propionyl-CoA carboxylase activity"/>
    <property type="evidence" value="ECO:0007669"/>
    <property type="project" value="UniProtKB-EC"/>
</dbReference>
<name>E1ZIA4_CHLVA</name>
<dbReference type="InterPro" id="IPR034733">
    <property type="entry name" value="AcCoA_carboxyl_beta"/>
</dbReference>
<dbReference type="RefSeq" id="XP_005846404.1">
    <property type="nucleotide sequence ID" value="XM_005846342.1"/>
</dbReference>
<feature type="signal peptide" evidence="8">
    <location>
        <begin position="1"/>
        <end position="21"/>
    </location>
</feature>
<organism evidence="12">
    <name type="scientific">Chlorella variabilis</name>
    <name type="common">Green alga</name>
    <dbReference type="NCBI Taxonomy" id="554065"/>
    <lineage>
        <taxon>Eukaryota</taxon>
        <taxon>Viridiplantae</taxon>
        <taxon>Chlorophyta</taxon>
        <taxon>core chlorophytes</taxon>
        <taxon>Trebouxiophyceae</taxon>
        <taxon>Chlorellales</taxon>
        <taxon>Chlorellaceae</taxon>
        <taxon>Chlorella clade</taxon>
        <taxon>Chlorella</taxon>
    </lineage>
</organism>
<dbReference type="PANTHER" id="PTHR43842">
    <property type="entry name" value="PROPIONYL-COA CARBOXYLASE BETA CHAIN"/>
    <property type="match status" value="1"/>
</dbReference>
<feature type="domain" description="CoA carboxyltransferase C-terminal" evidence="10">
    <location>
        <begin position="342"/>
        <end position="563"/>
    </location>
</feature>
<proteinExistence type="predicted"/>
<dbReference type="GeneID" id="17353705"/>
<dbReference type="PANTHER" id="PTHR43842:SF2">
    <property type="entry name" value="PROPIONYL-COA CARBOXYLASE BETA CHAIN, MITOCHONDRIAL"/>
    <property type="match status" value="1"/>
</dbReference>
<gene>
    <name evidence="11" type="ORF">CHLNCDRAFT_56212</name>
</gene>
<comment type="pathway">
    <text evidence="1">Metabolic intermediate metabolism; propanoyl-CoA degradation; succinyl-CoA from propanoyl-CoA: step 1/3.</text>
</comment>
<dbReference type="EC" id="6.4.1.3" evidence="2"/>
<protein>
    <recommendedName>
        <fullName evidence="4">Propionyl-CoA carboxylase beta chain, mitochondrial</fullName>
        <ecNumber evidence="2">6.4.1.3</ecNumber>
    </recommendedName>
    <alternativeName>
        <fullName evidence="5">Propanoyl-CoA:carbon dioxide ligase subunit beta</fullName>
    </alternativeName>
</protein>
<comment type="catalytic activity">
    <reaction evidence="7">
        <text>propanoyl-CoA + hydrogencarbonate + ATP = (S)-methylmalonyl-CoA + ADP + phosphate + H(+)</text>
        <dbReference type="Rhea" id="RHEA:23720"/>
        <dbReference type="ChEBI" id="CHEBI:15378"/>
        <dbReference type="ChEBI" id="CHEBI:17544"/>
        <dbReference type="ChEBI" id="CHEBI:30616"/>
        <dbReference type="ChEBI" id="CHEBI:43474"/>
        <dbReference type="ChEBI" id="CHEBI:57327"/>
        <dbReference type="ChEBI" id="CHEBI:57392"/>
        <dbReference type="ChEBI" id="CHEBI:456216"/>
        <dbReference type="EC" id="6.4.1.3"/>
    </reaction>
    <physiologicalReaction direction="left-to-right" evidence="7">
        <dbReference type="Rhea" id="RHEA:23721"/>
    </physiologicalReaction>
</comment>
<dbReference type="OrthoDB" id="10053020at2759"/>
<evidence type="ECO:0000259" key="9">
    <source>
        <dbReference type="PROSITE" id="PS50980"/>
    </source>
</evidence>
<dbReference type="SUPFAM" id="SSF52096">
    <property type="entry name" value="ClpP/crotonase"/>
    <property type="match status" value="2"/>
</dbReference>
<evidence type="ECO:0000313" key="12">
    <source>
        <dbReference type="Proteomes" id="UP000008141"/>
    </source>
</evidence>
<dbReference type="Gene3D" id="3.90.226.10">
    <property type="entry name" value="2-enoyl-CoA Hydratase, Chain A, domain 1"/>
    <property type="match status" value="2"/>
</dbReference>
<dbReference type="InterPro" id="IPR051047">
    <property type="entry name" value="AccD/PCCB"/>
</dbReference>
<keyword evidence="12" id="KW-1185">Reference proteome</keyword>
<dbReference type="AlphaFoldDB" id="E1ZIA4"/>
<dbReference type="PROSITE" id="PS50980">
    <property type="entry name" value="COA_CT_NTER"/>
    <property type="match status" value="1"/>
</dbReference>
<evidence type="ECO:0000256" key="5">
    <source>
        <dbReference type="ARBA" id="ARBA00042797"/>
    </source>
</evidence>
<sequence length="581" mass="62579">MLRLVAPVGLSLGAQLPAAWAAATCLAARCMSSTGLAQPLDDLPPYASNPKWERVVAAKEEALLGGGQHRIDKQHEKGKLTARERLQVLFDPGSFREAGALVQHRCHDFGMEQQQFYGDGVITGSGTVYGRPVFAFSQDFTGKRPPCMGRPSAAVFGGSLSESHAAKICRLMDRAVAAGAPIVGLNDSGGARIQEGVMSLAGYAEVFQRNVDASGVVPQLSMVMGPCAGGAVYSPALTDFTFMASAALPGLGSLRDCLWPGRSLVRHSSYMFLTGPEVVKSVTMEEVTQEQLGGAATHTSKSGVAHGAYDNELDALAGLRELLSFLPLSNRASLPRIPASDPADRLCPFLDYVAYDMLSVVQQVVDDGQVFEIMQDYAKNMIVGFARMDGRTVGVVANQPAVLAGCLDIDASVKAARFVRFCDAFNIPLLTFVDVPGFLPGTAQEYGGIIRHGAKLLYAYAEASVPKLTVITRKAYGGAYDVMSSKHLRNDINLSWPTGQIAVMGSKGAVEILFRGKGEDMKQQEAEYEEKFNNPFQAAKVGYIDDILLPRLTRQRLCAELETLADKKVWRPERKHGNIPL</sequence>
<dbReference type="InterPro" id="IPR011763">
    <property type="entry name" value="COA_CT_C"/>
</dbReference>
<evidence type="ECO:0000256" key="4">
    <source>
        <dbReference type="ARBA" id="ARBA00041138"/>
    </source>
</evidence>
<evidence type="ECO:0000256" key="8">
    <source>
        <dbReference type="SAM" id="SignalP"/>
    </source>
</evidence>
<evidence type="ECO:0000256" key="2">
    <source>
        <dbReference type="ARBA" id="ARBA00013050"/>
    </source>
</evidence>
<comment type="catalytic activity">
    <reaction evidence="6">
        <text>butanoyl-CoA + hydrogencarbonate + ATP = (2S)-ethylmalonyl-CoA + ADP + phosphate + H(+)</text>
        <dbReference type="Rhea" id="RHEA:59520"/>
        <dbReference type="ChEBI" id="CHEBI:15378"/>
        <dbReference type="ChEBI" id="CHEBI:17544"/>
        <dbReference type="ChEBI" id="CHEBI:30616"/>
        <dbReference type="ChEBI" id="CHEBI:43474"/>
        <dbReference type="ChEBI" id="CHEBI:57371"/>
        <dbReference type="ChEBI" id="CHEBI:60909"/>
        <dbReference type="ChEBI" id="CHEBI:456216"/>
    </reaction>
    <physiologicalReaction direction="left-to-right" evidence="6">
        <dbReference type="Rhea" id="RHEA:59521"/>
    </physiologicalReaction>
</comment>
<dbReference type="InterPro" id="IPR011762">
    <property type="entry name" value="COA_CT_N"/>
</dbReference>
<evidence type="ECO:0000256" key="6">
    <source>
        <dbReference type="ARBA" id="ARBA00048208"/>
    </source>
</evidence>
<reference evidence="11 12" key="1">
    <citation type="journal article" date="2010" name="Plant Cell">
        <title>The Chlorella variabilis NC64A genome reveals adaptation to photosymbiosis, coevolution with viruses, and cryptic sex.</title>
        <authorList>
            <person name="Blanc G."/>
            <person name="Duncan G."/>
            <person name="Agarkova I."/>
            <person name="Borodovsky M."/>
            <person name="Gurnon J."/>
            <person name="Kuo A."/>
            <person name="Lindquist E."/>
            <person name="Lucas S."/>
            <person name="Pangilinan J."/>
            <person name="Polle J."/>
            <person name="Salamov A."/>
            <person name="Terry A."/>
            <person name="Yamada T."/>
            <person name="Dunigan D.D."/>
            <person name="Grigoriev I.V."/>
            <person name="Claverie J.M."/>
            <person name="Van Etten J.L."/>
        </authorList>
    </citation>
    <scope>NUCLEOTIDE SEQUENCE [LARGE SCALE GENOMIC DNA]</scope>
    <source>
        <strain evidence="11 12">NC64A</strain>
    </source>
</reference>
<dbReference type="STRING" id="554065.E1ZIA4"/>
<evidence type="ECO:0000256" key="1">
    <source>
        <dbReference type="ARBA" id="ARBA00005060"/>
    </source>
</evidence>
<dbReference type="OMA" id="ENTSYMF"/>
<dbReference type="InParanoid" id="E1ZIA4"/>
<dbReference type="EMBL" id="GL433848">
    <property type="protein sequence ID" value="EFN54302.1"/>
    <property type="molecule type" value="Genomic_DNA"/>
</dbReference>